<dbReference type="PANTHER" id="PTHR32215">
    <property type="entry name" value="CILIA- AND FLAGELLA-ASSOCIATED PROTEIN 57"/>
    <property type="match status" value="1"/>
</dbReference>
<keyword evidence="1" id="KW-0175">Coiled coil</keyword>
<dbReference type="OrthoDB" id="310763at2759"/>
<accession>A0A1R2CWN6</accession>
<comment type="caution">
    <text evidence="2">The sequence shown here is derived from an EMBL/GenBank/DDBJ whole genome shotgun (WGS) entry which is preliminary data.</text>
</comment>
<gene>
    <name evidence="2" type="ORF">SteCoe_3537</name>
</gene>
<name>A0A1R2CWN6_9CILI</name>
<evidence type="ECO:0000313" key="2">
    <source>
        <dbReference type="EMBL" id="OMJ93424.1"/>
    </source>
</evidence>
<feature type="coiled-coil region" evidence="1">
    <location>
        <begin position="25"/>
        <end position="114"/>
    </location>
</feature>
<reference evidence="2 3" key="1">
    <citation type="submission" date="2016-11" db="EMBL/GenBank/DDBJ databases">
        <title>The macronuclear genome of Stentor coeruleus: a giant cell with tiny introns.</title>
        <authorList>
            <person name="Slabodnick M."/>
            <person name="Ruby J.G."/>
            <person name="Reiff S.B."/>
            <person name="Swart E.C."/>
            <person name="Gosai S."/>
            <person name="Prabakaran S."/>
            <person name="Witkowska E."/>
            <person name="Larue G.E."/>
            <person name="Fisher S."/>
            <person name="Freeman R.M."/>
            <person name="Gunawardena J."/>
            <person name="Chu W."/>
            <person name="Stover N.A."/>
            <person name="Gregory B.D."/>
            <person name="Nowacki M."/>
            <person name="Derisi J."/>
            <person name="Roy S.W."/>
            <person name="Marshall W.F."/>
            <person name="Sood P."/>
        </authorList>
    </citation>
    <scope>NUCLEOTIDE SEQUENCE [LARGE SCALE GENOMIC DNA]</scope>
    <source>
        <strain evidence="2">WM001</strain>
    </source>
</reference>
<dbReference type="InterPro" id="IPR052993">
    <property type="entry name" value="CFA-57"/>
</dbReference>
<evidence type="ECO:0000256" key="1">
    <source>
        <dbReference type="SAM" id="Coils"/>
    </source>
</evidence>
<evidence type="ECO:0000313" key="3">
    <source>
        <dbReference type="Proteomes" id="UP000187209"/>
    </source>
</evidence>
<keyword evidence="3" id="KW-1185">Reference proteome</keyword>
<sequence length="608" mass="72151">MESNLIEKIPVHIHHFDSEQPTQLRLIKNQEIQSLEEQIKSLKKKKSKLKSEKLIQLNAQEKKYLEEISSLQKENSEKLSQENGKLDSLKKFQQDQEEKQLKELQELEGHHQNEIKIREARFSNTLNDEYRRYYALREDLDEIRLKFDNELSSILLNHEQKMKGLADFYNEKINQVQDSYTKLLDVMRKDSNEYENHINHLEEEHEMEFHQIKEKKNIELKREKEKTEEYNRLEQTQKELETNTTIDKEAIQNEVHILESSHKSLVSEVENLRNKLNKTEEQIRERDDVISRKENTIKELKAFNIHLINFHFVLNQKIATLKEERDPLDRKIKEKESSIRDMYNELLEEFSKKNSLKEKSGKLKDKNKAVEELNNHLRNQIFQNKRKMTLFQSELAQMIRTTEKDKLIQALKDLYDKQIKRAKTEEVELQASSKNSDVRETLIEASFQKSQKEILKYHMSVKERLNSIQKQNKQYQKEKTQAIFKKQHENAFLISTCNELRNEKQRLLKIISKLEDQKNTLNQLLPINTTKSGSQKITHSASVPAFSDMPSGNIGLNIGQLPDKKNPSGKLQSIVIQLDKNRDKLAQQTMEFKKLEQKVTEIMNEHKE</sequence>
<feature type="coiled-coil region" evidence="1">
    <location>
        <begin position="184"/>
        <end position="289"/>
    </location>
</feature>
<proteinExistence type="predicted"/>
<dbReference type="Proteomes" id="UP000187209">
    <property type="component" value="Unassembled WGS sequence"/>
</dbReference>
<dbReference type="EMBL" id="MPUH01000042">
    <property type="protein sequence ID" value="OMJ93424.1"/>
    <property type="molecule type" value="Genomic_DNA"/>
</dbReference>
<organism evidence="2 3">
    <name type="scientific">Stentor coeruleus</name>
    <dbReference type="NCBI Taxonomy" id="5963"/>
    <lineage>
        <taxon>Eukaryota</taxon>
        <taxon>Sar</taxon>
        <taxon>Alveolata</taxon>
        <taxon>Ciliophora</taxon>
        <taxon>Postciliodesmatophora</taxon>
        <taxon>Heterotrichea</taxon>
        <taxon>Heterotrichida</taxon>
        <taxon>Stentoridae</taxon>
        <taxon>Stentor</taxon>
    </lineage>
</organism>
<dbReference type="PANTHER" id="PTHR32215:SF0">
    <property type="entry name" value="CILIA- AND FLAGELLA-ASSOCIATED PROTEIN 57"/>
    <property type="match status" value="1"/>
</dbReference>
<dbReference type="AlphaFoldDB" id="A0A1R2CWN6"/>
<protein>
    <submittedName>
        <fullName evidence="2">Uncharacterized protein</fullName>
    </submittedName>
</protein>
<feature type="coiled-coil region" evidence="1">
    <location>
        <begin position="578"/>
        <end position="605"/>
    </location>
</feature>
<feature type="coiled-coil region" evidence="1">
    <location>
        <begin position="353"/>
        <end position="380"/>
    </location>
</feature>
<feature type="coiled-coil region" evidence="1">
    <location>
        <begin position="458"/>
        <end position="524"/>
    </location>
</feature>